<sequence length="62" mass="6930">MYDVDQFQKALASIRLKANIIRRANDAAIKVGVFQPMVHLHVAKACLSFDAVIGSISYIVRR</sequence>
<dbReference type="EMBL" id="SOSA01000205">
    <property type="protein sequence ID" value="THC94468.1"/>
    <property type="molecule type" value="Genomic_DNA"/>
</dbReference>
<gene>
    <name evidence="1" type="ORF">EYZ11_006033</name>
</gene>
<keyword evidence="2" id="KW-1185">Reference proteome</keyword>
<proteinExistence type="predicted"/>
<evidence type="ECO:0000313" key="1">
    <source>
        <dbReference type="EMBL" id="THC94468.1"/>
    </source>
</evidence>
<dbReference type="AlphaFoldDB" id="A0A4S3JIW5"/>
<dbReference type="Proteomes" id="UP000308092">
    <property type="component" value="Unassembled WGS sequence"/>
</dbReference>
<dbReference type="VEuPathDB" id="FungiDB:EYZ11_006033"/>
<accession>A0A4S3JIW5</accession>
<organism evidence="1 2">
    <name type="scientific">Aspergillus tanneri</name>
    <dbReference type="NCBI Taxonomy" id="1220188"/>
    <lineage>
        <taxon>Eukaryota</taxon>
        <taxon>Fungi</taxon>
        <taxon>Dikarya</taxon>
        <taxon>Ascomycota</taxon>
        <taxon>Pezizomycotina</taxon>
        <taxon>Eurotiomycetes</taxon>
        <taxon>Eurotiomycetidae</taxon>
        <taxon>Eurotiales</taxon>
        <taxon>Aspergillaceae</taxon>
        <taxon>Aspergillus</taxon>
        <taxon>Aspergillus subgen. Circumdati</taxon>
    </lineage>
</organism>
<comment type="caution">
    <text evidence="1">The sequence shown here is derived from an EMBL/GenBank/DDBJ whole genome shotgun (WGS) entry which is preliminary data.</text>
</comment>
<evidence type="ECO:0000313" key="2">
    <source>
        <dbReference type="Proteomes" id="UP000308092"/>
    </source>
</evidence>
<protein>
    <submittedName>
        <fullName evidence="1">Uncharacterized protein</fullName>
    </submittedName>
</protein>
<reference evidence="1 2" key="1">
    <citation type="submission" date="2019-03" db="EMBL/GenBank/DDBJ databases">
        <title>The genome sequence of a newly discovered highly antifungal drug resistant Aspergillus species, Aspergillus tanneri NIH 1004.</title>
        <authorList>
            <person name="Mounaud S."/>
            <person name="Singh I."/>
            <person name="Joardar V."/>
            <person name="Pakala S."/>
            <person name="Pakala S."/>
            <person name="Venepally P."/>
            <person name="Hoover J."/>
            <person name="Nierman W."/>
            <person name="Chung J."/>
            <person name="Losada L."/>
        </authorList>
    </citation>
    <scope>NUCLEOTIDE SEQUENCE [LARGE SCALE GENOMIC DNA]</scope>
    <source>
        <strain evidence="1 2">NIH1004</strain>
    </source>
</reference>
<name>A0A4S3JIW5_9EURO</name>